<evidence type="ECO:0000313" key="13">
    <source>
        <dbReference type="Proteomes" id="UP001499951"/>
    </source>
</evidence>
<comment type="similarity">
    <text evidence="2 9">Belongs to the class-I aminoacyl-tRNA synthetase family. MetG type 1 subfamily.</text>
</comment>
<evidence type="ECO:0000256" key="6">
    <source>
        <dbReference type="ARBA" id="ARBA00022917"/>
    </source>
</evidence>
<protein>
    <recommendedName>
        <fullName evidence="9">Methionine--tRNA ligase</fullName>
        <ecNumber evidence="9">6.1.1.10</ecNumber>
    </recommendedName>
    <alternativeName>
        <fullName evidence="9">Methionyl-tRNA synthetase</fullName>
        <shortName evidence="9">MetRS</shortName>
    </alternativeName>
</protein>
<dbReference type="Pfam" id="PF19303">
    <property type="entry name" value="Anticodon_3"/>
    <property type="match status" value="1"/>
</dbReference>
<dbReference type="Gene3D" id="1.10.730.10">
    <property type="entry name" value="Isoleucyl-tRNA Synthetase, Domain 1"/>
    <property type="match status" value="1"/>
</dbReference>
<dbReference type="EMBL" id="BAAADD010000005">
    <property type="protein sequence ID" value="GAA0571081.1"/>
    <property type="molecule type" value="Genomic_DNA"/>
</dbReference>
<evidence type="ECO:0000259" key="10">
    <source>
        <dbReference type="Pfam" id="PF09334"/>
    </source>
</evidence>
<feature type="binding site" evidence="9">
    <location>
        <position position="159"/>
    </location>
    <ligand>
        <name>Zn(2+)</name>
        <dbReference type="ChEBI" id="CHEBI:29105"/>
    </ligand>
</feature>
<evidence type="ECO:0000313" key="12">
    <source>
        <dbReference type="EMBL" id="GAA0571081.1"/>
    </source>
</evidence>
<comment type="catalytic activity">
    <reaction evidence="8 9">
        <text>tRNA(Met) + L-methionine + ATP = L-methionyl-tRNA(Met) + AMP + diphosphate</text>
        <dbReference type="Rhea" id="RHEA:13481"/>
        <dbReference type="Rhea" id="RHEA-COMP:9667"/>
        <dbReference type="Rhea" id="RHEA-COMP:9698"/>
        <dbReference type="ChEBI" id="CHEBI:30616"/>
        <dbReference type="ChEBI" id="CHEBI:33019"/>
        <dbReference type="ChEBI" id="CHEBI:57844"/>
        <dbReference type="ChEBI" id="CHEBI:78442"/>
        <dbReference type="ChEBI" id="CHEBI:78530"/>
        <dbReference type="ChEBI" id="CHEBI:456215"/>
        <dbReference type="EC" id="6.1.1.10"/>
    </reaction>
</comment>
<evidence type="ECO:0000256" key="7">
    <source>
        <dbReference type="ARBA" id="ARBA00023146"/>
    </source>
</evidence>
<feature type="domain" description="Methionyl-tRNA synthetase anticodon-binding" evidence="11">
    <location>
        <begin position="418"/>
        <end position="569"/>
    </location>
</feature>
<evidence type="ECO:0000256" key="9">
    <source>
        <dbReference type="HAMAP-Rule" id="MF_00098"/>
    </source>
</evidence>
<feature type="binding site" evidence="9">
    <location>
        <position position="156"/>
    </location>
    <ligand>
        <name>Zn(2+)</name>
        <dbReference type="ChEBI" id="CHEBI:29105"/>
    </ligand>
</feature>
<dbReference type="Proteomes" id="UP001499951">
    <property type="component" value="Unassembled WGS sequence"/>
</dbReference>
<evidence type="ECO:0000256" key="5">
    <source>
        <dbReference type="ARBA" id="ARBA00022840"/>
    </source>
</evidence>
<dbReference type="Gene3D" id="2.20.28.20">
    <property type="entry name" value="Methionyl-tRNA synthetase, Zn-domain"/>
    <property type="match status" value="1"/>
</dbReference>
<evidence type="ECO:0000256" key="3">
    <source>
        <dbReference type="ARBA" id="ARBA00022598"/>
    </source>
</evidence>
<dbReference type="PANTHER" id="PTHR45765">
    <property type="entry name" value="METHIONINE--TRNA LIGASE"/>
    <property type="match status" value="1"/>
</dbReference>
<keyword evidence="3 9" id="KW-0436">Ligase</keyword>
<dbReference type="EC" id="6.1.1.10" evidence="9"/>
<keyword evidence="7 9" id="KW-0030">Aminoacyl-tRNA synthetase</keyword>
<dbReference type="InterPro" id="IPR009080">
    <property type="entry name" value="tRNAsynth_Ia_anticodon-bd"/>
</dbReference>
<dbReference type="InterPro" id="IPR029038">
    <property type="entry name" value="MetRS_Zn"/>
</dbReference>
<evidence type="ECO:0000256" key="8">
    <source>
        <dbReference type="ARBA" id="ARBA00047364"/>
    </source>
</evidence>
<dbReference type="CDD" id="cd07957">
    <property type="entry name" value="Anticodon_Ia_Met"/>
    <property type="match status" value="1"/>
</dbReference>
<organism evidence="12 13">
    <name type="scientific">Rhizomicrobium electricum</name>
    <dbReference type="NCBI Taxonomy" id="480070"/>
    <lineage>
        <taxon>Bacteria</taxon>
        <taxon>Pseudomonadati</taxon>
        <taxon>Pseudomonadota</taxon>
        <taxon>Alphaproteobacteria</taxon>
        <taxon>Micropepsales</taxon>
        <taxon>Micropepsaceae</taxon>
        <taxon>Rhizomicrobium</taxon>
    </lineage>
</organism>
<sequence length="570" mass="64801">MTRYLITSALPYINGVKHLGNLVGSMLPADVYSRYRRARGDETLFICATDEHGTPAELAALEAGQDVATYCTEQHDIQKRLGEGFELSWDYFGRSSSQQNLELTQHLARVLWKNGHLEVRTTKQVYSHAEKRFLPDRYVIGTCPHCGYDRARGDQCENCTRVLDPTDLIDPRSALSGSKEIEIRDSAHLFLKQSSFVEPLRKWIDSHDRDWPNLVLSIARKWLDEGLNDRGITRDLEWGVPVPDDIGDGKLKGKVFYVWFDAPIEYIGATKELTDSRGLPDSEWQKWWRPENAKDVTYLEFMAKDNVPFHTVGFPITVMGSGENWKLVDRIKGFNWLTYYGGKFSTSQKRGVFMNTALDLLPADYWRWWLMANAPESADSSFTWEHFAAVVNKDLADVLGNFVNRVTKFTVSRFDGKVPGEGEYGDEEKALIAELDKRVTQYAAYLEDIEYRKALAELRAIWVAGNEYLTKAAPWTHVKTDRVKAAVGVRMGLNLVHLFGHLSWPVIPTAAKKIHEAIQPAPAIIPWPDKPMAKFLDQLEPGQAISPPDVLFAKITDEQLAEWKTRFGGE</sequence>
<dbReference type="SUPFAM" id="SSF57770">
    <property type="entry name" value="Methionyl-tRNA synthetase (MetRS), Zn-domain"/>
    <property type="match status" value="1"/>
</dbReference>
<keyword evidence="6 9" id="KW-0648">Protein biosynthesis</keyword>
<gene>
    <name evidence="9 12" type="primary">metG</name>
    <name evidence="12" type="ORF">GCM10008942_19740</name>
</gene>
<feature type="binding site" evidence="9">
    <location>
        <position position="143"/>
    </location>
    <ligand>
        <name>Zn(2+)</name>
        <dbReference type="ChEBI" id="CHEBI:29105"/>
    </ligand>
</feature>
<keyword evidence="4 9" id="KW-0547">Nucleotide-binding</keyword>
<comment type="function">
    <text evidence="1 9">Is required not only for elongation of protein synthesis but also for the initiation of all mRNA translation through initiator tRNA(fMet) aminoacylation.</text>
</comment>
<dbReference type="SUPFAM" id="SSF52374">
    <property type="entry name" value="Nucleotidylyl transferase"/>
    <property type="match status" value="1"/>
</dbReference>
<evidence type="ECO:0000259" key="11">
    <source>
        <dbReference type="Pfam" id="PF19303"/>
    </source>
</evidence>
<dbReference type="InterPro" id="IPR033911">
    <property type="entry name" value="MetRS_core"/>
</dbReference>
<evidence type="ECO:0000256" key="4">
    <source>
        <dbReference type="ARBA" id="ARBA00022741"/>
    </source>
</evidence>
<dbReference type="GO" id="GO:0016874">
    <property type="term" value="F:ligase activity"/>
    <property type="evidence" value="ECO:0007669"/>
    <property type="project" value="UniProtKB-KW"/>
</dbReference>
<dbReference type="RefSeq" id="WP_166934048.1">
    <property type="nucleotide sequence ID" value="NZ_BAAADD010000005.1"/>
</dbReference>
<dbReference type="PANTHER" id="PTHR45765:SF1">
    <property type="entry name" value="METHIONINE--TRNA LIGASE, CYTOPLASMIC"/>
    <property type="match status" value="1"/>
</dbReference>
<comment type="subcellular location">
    <subcellularLocation>
        <location evidence="9">Cytoplasm</location>
    </subcellularLocation>
</comment>
<dbReference type="InterPro" id="IPR023458">
    <property type="entry name" value="Met-tRNA_ligase_1"/>
</dbReference>
<keyword evidence="5 9" id="KW-0067">ATP-binding</keyword>
<proteinExistence type="inferred from homology"/>
<feature type="binding site" evidence="9">
    <location>
        <position position="346"/>
    </location>
    <ligand>
        <name>ATP</name>
        <dbReference type="ChEBI" id="CHEBI:30616"/>
    </ligand>
</feature>
<comment type="caution">
    <text evidence="12">The sequence shown here is derived from an EMBL/GenBank/DDBJ whole genome shotgun (WGS) entry which is preliminary data.</text>
</comment>
<keyword evidence="9" id="KW-0479">Metal-binding</keyword>
<dbReference type="InterPro" id="IPR041872">
    <property type="entry name" value="Anticodon_Met"/>
</dbReference>
<feature type="binding site" evidence="9">
    <location>
        <position position="146"/>
    </location>
    <ligand>
        <name>Zn(2+)</name>
        <dbReference type="ChEBI" id="CHEBI:29105"/>
    </ligand>
</feature>
<dbReference type="InterPro" id="IPR014758">
    <property type="entry name" value="Met-tRNA_synth"/>
</dbReference>
<name>A0ABN1EPH6_9PROT</name>
<keyword evidence="9" id="KW-0963">Cytoplasm</keyword>
<evidence type="ECO:0000256" key="2">
    <source>
        <dbReference type="ARBA" id="ARBA00008258"/>
    </source>
</evidence>
<accession>A0ABN1EPH6</accession>
<dbReference type="CDD" id="cd00814">
    <property type="entry name" value="MetRS_core"/>
    <property type="match status" value="1"/>
</dbReference>
<dbReference type="Pfam" id="PF09334">
    <property type="entry name" value="tRNA-synt_1g"/>
    <property type="match status" value="1"/>
</dbReference>
<feature type="domain" description="Methionyl/Leucyl tRNA synthetase" evidence="10">
    <location>
        <begin position="4"/>
        <end position="406"/>
    </location>
</feature>
<dbReference type="InterPro" id="IPR014729">
    <property type="entry name" value="Rossmann-like_a/b/a_fold"/>
</dbReference>
<dbReference type="HAMAP" id="MF_00098">
    <property type="entry name" value="Met_tRNA_synth_type1"/>
    <property type="match status" value="1"/>
</dbReference>
<dbReference type="PRINTS" id="PR01041">
    <property type="entry name" value="TRNASYNTHMET"/>
</dbReference>
<comment type="cofactor">
    <cofactor evidence="9">
        <name>Zn(2+)</name>
        <dbReference type="ChEBI" id="CHEBI:29105"/>
    </cofactor>
    <text evidence="9">Binds 1 zinc ion per subunit.</text>
</comment>
<reference evidence="12 13" key="1">
    <citation type="journal article" date="2019" name="Int. J. Syst. Evol. Microbiol.">
        <title>The Global Catalogue of Microorganisms (GCM) 10K type strain sequencing project: providing services to taxonomists for standard genome sequencing and annotation.</title>
        <authorList>
            <consortium name="The Broad Institute Genomics Platform"/>
            <consortium name="The Broad Institute Genome Sequencing Center for Infectious Disease"/>
            <person name="Wu L."/>
            <person name="Ma J."/>
        </authorList>
    </citation>
    <scope>NUCLEOTIDE SEQUENCE [LARGE SCALE GENOMIC DNA]</scope>
    <source>
        <strain evidence="12 13">JCM 15089</strain>
    </source>
</reference>
<evidence type="ECO:0000256" key="1">
    <source>
        <dbReference type="ARBA" id="ARBA00003314"/>
    </source>
</evidence>
<comment type="subunit">
    <text evidence="9">Monomer.</text>
</comment>
<feature type="short sequence motif" description="'KMSKS' region" evidence="9">
    <location>
        <begin position="343"/>
        <end position="347"/>
    </location>
</feature>
<dbReference type="Gene3D" id="3.40.50.620">
    <property type="entry name" value="HUPs"/>
    <property type="match status" value="1"/>
</dbReference>
<keyword evidence="9" id="KW-0862">Zinc</keyword>
<dbReference type="InterPro" id="IPR015413">
    <property type="entry name" value="Methionyl/Leucyl_tRNA_Synth"/>
</dbReference>
<feature type="short sequence motif" description="'HIGH' region" evidence="9">
    <location>
        <begin position="11"/>
        <end position="21"/>
    </location>
</feature>
<dbReference type="SUPFAM" id="SSF47323">
    <property type="entry name" value="Anticodon-binding domain of a subclass of class I aminoacyl-tRNA synthetases"/>
    <property type="match status" value="1"/>
</dbReference>
<dbReference type="NCBIfam" id="TIGR00398">
    <property type="entry name" value="metG"/>
    <property type="match status" value="1"/>
</dbReference>
<keyword evidence="13" id="KW-1185">Reference proteome</keyword>